<protein>
    <recommendedName>
        <fullName evidence="4">DUF2569 domain-containing protein</fullName>
    </recommendedName>
</protein>
<keyword evidence="1" id="KW-0812">Transmembrane</keyword>
<proteinExistence type="predicted"/>
<dbReference type="Proteomes" id="UP000245133">
    <property type="component" value="Unassembled WGS sequence"/>
</dbReference>
<dbReference type="AlphaFoldDB" id="A0A2P2E216"/>
<dbReference type="Pfam" id="PF10754">
    <property type="entry name" value="DUF2569"/>
    <property type="match status" value="1"/>
</dbReference>
<dbReference type="InterPro" id="IPR019690">
    <property type="entry name" value="DUF2569"/>
</dbReference>
<feature type="transmembrane region" description="Helical" evidence="1">
    <location>
        <begin position="130"/>
        <end position="148"/>
    </location>
</feature>
<gene>
    <name evidence="2" type="ORF">LPTSP4_23730</name>
</gene>
<feature type="transmembrane region" description="Helical" evidence="1">
    <location>
        <begin position="68"/>
        <end position="86"/>
    </location>
</feature>
<evidence type="ECO:0000256" key="1">
    <source>
        <dbReference type="SAM" id="Phobius"/>
    </source>
</evidence>
<dbReference type="OrthoDB" id="9155572at2"/>
<organism evidence="2 3">
    <name type="scientific">Leptospira ryugenii</name>
    <dbReference type="NCBI Taxonomy" id="1917863"/>
    <lineage>
        <taxon>Bacteria</taxon>
        <taxon>Pseudomonadati</taxon>
        <taxon>Spirochaetota</taxon>
        <taxon>Spirochaetia</taxon>
        <taxon>Leptospirales</taxon>
        <taxon>Leptospiraceae</taxon>
        <taxon>Leptospira</taxon>
    </lineage>
</organism>
<sequence length="169" mass="19151">MSENERIKGIGGFLILVGLGLVFFPFRQGLEIIPTYYKLITDGSFTYLTTPGTEAYNELWLPLFLFEMGYNALMILVSFGLIYLFFKKHYLFPKSYIAFALVPIVLIPLDAYMVTLVAKNETTFSVETNIELIRSIITAAIWVPYMIFSKRVKATFVEGKDDSPSLGTV</sequence>
<comment type="caution">
    <text evidence="2">The sequence shown here is derived from an EMBL/GenBank/DDBJ whole genome shotgun (WGS) entry which is preliminary data.</text>
</comment>
<keyword evidence="1" id="KW-1133">Transmembrane helix</keyword>
<accession>A0A2P2E216</accession>
<dbReference type="EMBL" id="BFBB01000007">
    <property type="protein sequence ID" value="GBF50846.1"/>
    <property type="molecule type" value="Genomic_DNA"/>
</dbReference>
<evidence type="ECO:0000313" key="3">
    <source>
        <dbReference type="Proteomes" id="UP000245133"/>
    </source>
</evidence>
<feature type="transmembrane region" description="Helical" evidence="1">
    <location>
        <begin position="7"/>
        <end position="26"/>
    </location>
</feature>
<evidence type="ECO:0008006" key="4">
    <source>
        <dbReference type="Google" id="ProtNLM"/>
    </source>
</evidence>
<keyword evidence="3" id="KW-1185">Reference proteome</keyword>
<keyword evidence="1" id="KW-0472">Membrane</keyword>
<dbReference type="RefSeq" id="WP_108976924.1">
    <property type="nucleotide sequence ID" value="NZ_BFBB01000007.1"/>
</dbReference>
<name>A0A2P2E216_9LEPT</name>
<feature type="transmembrane region" description="Helical" evidence="1">
    <location>
        <begin position="98"/>
        <end position="118"/>
    </location>
</feature>
<evidence type="ECO:0000313" key="2">
    <source>
        <dbReference type="EMBL" id="GBF50846.1"/>
    </source>
</evidence>
<reference evidence="2 3" key="1">
    <citation type="submission" date="2018-02" db="EMBL/GenBank/DDBJ databases">
        <title>Novel Leptospira species isolated from soil and water in Japan.</title>
        <authorList>
            <person name="Nakao R."/>
            <person name="Masuzawa T."/>
        </authorList>
    </citation>
    <scope>NUCLEOTIDE SEQUENCE [LARGE SCALE GENOMIC DNA]</scope>
    <source>
        <strain evidence="2 3">YH101</strain>
    </source>
</reference>